<dbReference type="InterPro" id="IPR014017">
    <property type="entry name" value="DNA_helicase_UvrD-like_C"/>
</dbReference>
<dbReference type="GO" id="GO:0000725">
    <property type="term" value="P:recombinational repair"/>
    <property type="evidence" value="ECO:0007669"/>
    <property type="project" value="TreeGrafter"/>
</dbReference>
<evidence type="ECO:0000259" key="10">
    <source>
        <dbReference type="PROSITE" id="PS51198"/>
    </source>
</evidence>
<evidence type="ECO:0000259" key="11">
    <source>
        <dbReference type="PROSITE" id="PS51217"/>
    </source>
</evidence>
<proteinExistence type="predicted"/>
<reference evidence="13" key="1">
    <citation type="submission" date="2015-03" db="EMBL/GenBank/DDBJ databases">
        <authorList>
            <person name="Urmite Genomes"/>
        </authorList>
    </citation>
    <scope>NUCLEOTIDE SEQUENCE [LARGE SCALE GENOMIC DNA]</scope>
    <source>
        <strain evidence="13">Arc-Hr</strain>
    </source>
</reference>
<evidence type="ECO:0000256" key="4">
    <source>
        <dbReference type="ARBA" id="ARBA00022840"/>
    </source>
</evidence>
<dbReference type="InterPro" id="IPR014016">
    <property type="entry name" value="UvrD-like_ATP-bd"/>
</dbReference>
<dbReference type="SUPFAM" id="SSF52540">
    <property type="entry name" value="P-loop containing nucleoside triphosphate hydrolases"/>
    <property type="match status" value="1"/>
</dbReference>
<dbReference type="GO" id="GO:0043138">
    <property type="term" value="F:3'-5' DNA helicase activity"/>
    <property type="evidence" value="ECO:0007669"/>
    <property type="project" value="UniProtKB-EC"/>
</dbReference>
<keyword evidence="5" id="KW-0413">Isomerase</keyword>
<evidence type="ECO:0000256" key="5">
    <source>
        <dbReference type="ARBA" id="ARBA00023235"/>
    </source>
</evidence>
<dbReference type="EC" id="5.6.2.4" evidence="7"/>
<dbReference type="InterPro" id="IPR027417">
    <property type="entry name" value="P-loop_NTPase"/>
</dbReference>
<dbReference type="GO" id="GO:0016787">
    <property type="term" value="F:hydrolase activity"/>
    <property type="evidence" value="ECO:0007669"/>
    <property type="project" value="UniProtKB-UniRule"/>
</dbReference>
<dbReference type="AlphaFoldDB" id="A0A0D6JPU1"/>
<dbReference type="PROSITE" id="PS51198">
    <property type="entry name" value="UVRD_HELICASE_ATP_BIND"/>
    <property type="match status" value="1"/>
</dbReference>
<dbReference type="EMBL" id="CSTE01000002">
    <property type="protein sequence ID" value="CQR49648.1"/>
    <property type="molecule type" value="Genomic_DNA"/>
</dbReference>
<keyword evidence="1 9" id="KW-0547">Nucleotide-binding</keyword>
<comment type="catalytic activity">
    <reaction evidence="8">
        <text>ATP + H2O = ADP + phosphate + H(+)</text>
        <dbReference type="Rhea" id="RHEA:13065"/>
        <dbReference type="ChEBI" id="CHEBI:15377"/>
        <dbReference type="ChEBI" id="CHEBI:15378"/>
        <dbReference type="ChEBI" id="CHEBI:30616"/>
        <dbReference type="ChEBI" id="CHEBI:43474"/>
        <dbReference type="ChEBI" id="CHEBI:456216"/>
        <dbReference type="EC" id="5.6.2.4"/>
    </reaction>
</comment>
<gene>
    <name evidence="12" type="primary">addA</name>
    <name evidence="12" type="ORF">BN996_01115</name>
</gene>
<dbReference type="PANTHER" id="PTHR11070">
    <property type="entry name" value="UVRD / RECB / PCRA DNA HELICASE FAMILY MEMBER"/>
    <property type="match status" value="1"/>
</dbReference>
<feature type="domain" description="UvrD-like helicase C-terminal" evidence="11">
    <location>
        <begin position="424"/>
        <end position="730"/>
    </location>
</feature>
<keyword evidence="4 9" id="KW-0067">ATP-binding</keyword>
<dbReference type="PROSITE" id="PS51217">
    <property type="entry name" value="UVRD_HELICASE_CTER"/>
    <property type="match status" value="1"/>
</dbReference>
<comment type="catalytic activity">
    <reaction evidence="6">
        <text>Couples ATP hydrolysis with the unwinding of duplex DNA by translocating in the 3'-5' direction.</text>
        <dbReference type="EC" id="5.6.2.4"/>
    </reaction>
</comment>
<evidence type="ECO:0000256" key="6">
    <source>
        <dbReference type="ARBA" id="ARBA00034617"/>
    </source>
</evidence>
<keyword evidence="13" id="KW-1185">Reference proteome</keyword>
<protein>
    <recommendedName>
        <fullName evidence="7">DNA 3'-5' helicase</fullName>
        <ecNumber evidence="7">5.6.2.4</ecNumber>
    </recommendedName>
</protein>
<dbReference type="PANTHER" id="PTHR11070:SF2">
    <property type="entry name" value="ATP-DEPENDENT DNA HELICASE SRS2"/>
    <property type="match status" value="1"/>
</dbReference>
<evidence type="ECO:0000256" key="1">
    <source>
        <dbReference type="ARBA" id="ARBA00022741"/>
    </source>
</evidence>
<dbReference type="OrthoDB" id="203178at2157"/>
<evidence type="ECO:0000256" key="9">
    <source>
        <dbReference type="PROSITE-ProRule" id="PRU00560"/>
    </source>
</evidence>
<evidence type="ECO:0000313" key="13">
    <source>
        <dbReference type="Proteomes" id="UP000198902"/>
    </source>
</evidence>
<evidence type="ECO:0000256" key="2">
    <source>
        <dbReference type="ARBA" id="ARBA00022801"/>
    </source>
</evidence>
<accession>A0A0D6JPU1</accession>
<dbReference type="InterPro" id="IPR038726">
    <property type="entry name" value="PDDEXK_AddAB-type"/>
</dbReference>
<organism evidence="12 13">
    <name type="scientific">Haloferax massiliensis</name>
    <dbReference type="NCBI Taxonomy" id="1476858"/>
    <lineage>
        <taxon>Archaea</taxon>
        <taxon>Methanobacteriati</taxon>
        <taxon>Methanobacteriota</taxon>
        <taxon>Stenosarchaea group</taxon>
        <taxon>Halobacteria</taxon>
        <taxon>Halobacteriales</taxon>
        <taxon>Haloferacaceae</taxon>
        <taxon>Haloferax</taxon>
    </lineage>
</organism>
<sequence>MVSEEEEATPDGPLRLKGAQREIRDEYFACDAGLFTLSCVPGSGKSATATHIAAEDLLRRYVDGDPTPELHVAVVSFNRDEAASIVPAVCERLRVIVEHELVPAASEVSEPELEYLLQRVRRAPFIGTIDSLLRGVLREVVHDVGFETMPSVGNEALLKRVHAECYDRISDDPACARRLERLEAAYPPGDHDAGVAEMLERALTYCRDRGLTTGAFRVELERTRGAVYGDGQPDSFEDVVSSVERCLGDDETAGERVRDSVSDVDRGRIVEADNALYHAWGARIEDLCEALSTYRETYQDAVREFGVLSHIDVSYLVDAYFGGEFDDFDRELRDHVLGKYRSRIRSLIVDEAQDVSEIQHAALSHLVTPEVRVLGCGDVLQGIYLWRHADPSLFESATTSGRYLGIDWDVHENRTAATTYRCVPAIASAVNTVSEPIFSDPARGNIGDLDAGYTPLEAARDEVDETAVHVSSFTGVGHPGTSTWANPEGGQGEANLLATHLSRGISDGTFADENGDPLGITVLFRRKSRMSDYEAAFEAEGLRVRNASENLFDCPAVRAVFDVCDWLVDSASPEGTRRLITESGLGLESLEGIFEANAWSVDRVLDSADEGALTEAQRETLAALRRLRDRRDVFETFPARTYVEEVVGALALRADPHGDFGDVDPAQRVANADALVETIAQWAGDEHHSLPDLLELVEPFREEPDAGPTRPSSVDADYDVLFQTVHRAKGDQDDVVVIADPGFDIWTQGPHAQRFVAQGNIAGLAPPTDASAPTDVTIPPFDGGLYDPSDGWQRDVGLRWATARWRDTAVPTADPDVLVGPPRLRRLAENERAESWRLLYVALTRAMDHLIIPLPRTFPGGRPRDRWLDSIRDGLRFPDGCTETYTLAPIESDLNSERIRIGVNDADLLARRHRKGSSTPLPEVAVRAPISDRLAPWVPRFVNPSTMYPLTKDKDRYALAHLLGEPLHTETNDVAEDLPLVFERMGPDEVGSCVHGVLTELVKREVSERAVRSMGDEVRDVFDEVVHEREPGIGVDERDGLFAFFSDVLDDFLESDLWARIAEAETVVVERPIDGLVSVGDVEIEVHGEADFLTVSPSGERHVTDVKVSLTDLTEETRRRYELQVAAYGYLFDQQGDSGRQVRRTVETFGAKRETVTSSWSPSVVERRLSMLTDD</sequence>
<keyword evidence="3 9" id="KW-0347">Helicase</keyword>
<dbReference type="Pfam" id="PF12705">
    <property type="entry name" value="PDDEXK_1"/>
    <property type="match status" value="1"/>
</dbReference>
<evidence type="ECO:0000256" key="7">
    <source>
        <dbReference type="ARBA" id="ARBA00034808"/>
    </source>
</evidence>
<dbReference type="Pfam" id="PF00580">
    <property type="entry name" value="UvrD-helicase"/>
    <property type="match status" value="1"/>
</dbReference>
<dbReference type="Proteomes" id="UP000198902">
    <property type="component" value="Unassembled WGS sequence"/>
</dbReference>
<dbReference type="RefSeq" id="WP_089777522.1">
    <property type="nucleotide sequence ID" value="NZ_CABLRR010000002.1"/>
</dbReference>
<feature type="domain" description="UvrD-like helicase ATP-binding" evidence="10">
    <location>
        <begin position="18"/>
        <end position="423"/>
    </location>
</feature>
<name>A0A0D6JPU1_9EURY</name>
<dbReference type="GO" id="GO:0005524">
    <property type="term" value="F:ATP binding"/>
    <property type="evidence" value="ECO:0007669"/>
    <property type="project" value="UniProtKB-UniRule"/>
</dbReference>
<dbReference type="InterPro" id="IPR000212">
    <property type="entry name" value="DNA_helicase_UvrD/REP"/>
</dbReference>
<evidence type="ECO:0000256" key="3">
    <source>
        <dbReference type="ARBA" id="ARBA00022806"/>
    </source>
</evidence>
<feature type="binding site" evidence="9">
    <location>
        <begin position="39"/>
        <end position="46"/>
    </location>
    <ligand>
        <name>ATP</name>
        <dbReference type="ChEBI" id="CHEBI:30616"/>
    </ligand>
</feature>
<dbReference type="GO" id="GO:0003677">
    <property type="term" value="F:DNA binding"/>
    <property type="evidence" value="ECO:0007669"/>
    <property type="project" value="InterPro"/>
</dbReference>
<evidence type="ECO:0000256" key="8">
    <source>
        <dbReference type="ARBA" id="ARBA00048988"/>
    </source>
</evidence>
<keyword evidence="2 9" id="KW-0378">Hydrolase</keyword>
<evidence type="ECO:0000313" key="12">
    <source>
        <dbReference type="EMBL" id="CQR49648.1"/>
    </source>
</evidence>
<dbReference type="Gene3D" id="3.40.50.300">
    <property type="entry name" value="P-loop containing nucleotide triphosphate hydrolases"/>
    <property type="match status" value="3"/>
</dbReference>